<dbReference type="GeneID" id="105986991"/>
<evidence type="ECO:0000259" key="2">
    <source>
        <dbReference type="Pfam" id="PF15300"/>
    </source>
</evidence>
<feature type="compositionally biased region" description="Basic and acidic residues" evidence="1">
    <location>
        <begin position="52"/>
        <end position="77"/>
    </location>
</feature>
<accession>A0A1S3FC85</accession>
<dbReference type="AlphaFoldDB" id="A0A1S3FC85"/>
<dbReference type="RefSeq" id="XP_012873577.1">
    <property type="nucleotide sequence ID" value="XM_013018123.1"/>
</dbReference>
<evidence type="ECO:0000313" key="3">
    <source>
        <dbReference type="Proteomes" id="UP000081671"/>
    </source>
</evidence>
<organism evidence="3 4">
    <name type="scientific">Dipodomys ordii</name>
    <name type="common">Ord's kangaroo rat</name>
    <dbReference type="NCBI Taxonomy" id="10020"/>
    <lineage>
        <taxon>Eukaryota</taxon>
        <taxon>Metazoa</taxon>
        <taxon>Chordata</taxon>
        <taxon>Craniata</taxon>
        <taxon>Vertebrata</taxon>
        <taxon>Euteleostomi</taxon>
        <taxon>Mammalia</taxon>
        <taxon>Eutheria</taxon>
        <taxon>Euarchontoglires</taxon>
        <taxon>Glires</taxon>
        <taxon>Rodentia</taxon>
        <taxon>Castorimorpha</taxon>
        <taxon>Heteromyidae</taxon>
        <taxon>Dipodomyinae</taxon>
        <taxon>Dipodomys</taxon>
    </lineage>
</organism>
<evidence type="ECO:0000256" key="1">
    <source>
        <dbReference type="SAM" id="MobiDB-lite"/>
    </source>
</evidence>
<dbReference type="InParanoid" id="A0A1S3FC85"/>
<dbReference type="InterPro" id="IPR029307">
    <property type="entry name" value="INT_SG_DDX_CT_C"/>
</dbReference>
<name>A0A1S3FC85_DIPOR</name>
<feature type="region of interest" description="Disordered" evidence="1">
    <location>
        <begin position="1"/>
        <end position="28"/>
    </location>
</feature>
<evidence type="ECO:0000313" key="4">
    <source>
        <dbReference type="RefSeq" id="XP_012873577.1"/>
    </source>
</evidence>
<sequence length="164" mass="18984">MQRQETMADEAGKNLGKPETEGNPMNKVMDLSQPLKKCTNILPFKNQLASEEEPHIETLAKEKEEDAAGNQDAHEQPMEEGPEEINAVIKSELTMEIQQLEKTYKRIFQLLEEVEGPTRVKEEVVEYAIYEAMRFRNEHFINNSKKVMELMVFLSSRDNENQNI</sequence>
<keyword evidence="3" id="KW-1185">Reference proteome</keyword>
<dbReference type="KEGG" id="dord:105986991"/>
<protein>
    <submittedName>
        <fullName evidence="4">Integrator complex subunit 6-like</fullName>
    </submittedName>
</protein>
<gene>
    <name evidence="4" type="primary">LOC105986991</name>
</gene>
<feature type="region of interest" description="Disordered" evidence="1">
    <location>
        <begin position="46"/>
        <end position="81"/>
    </location>
</feature>
<proteinExistence type="predicted"/>
<dbReference type="Pfam" id="PF15300">
    <property type="entry name" value="INT_SG_DDX_CT_C"/>
    <property type="match status" value="1"/>
</dbReference>
<dbReference type="Proteomes" id="UP000081671">
    <property type="component" value="Unplaced"/>
</dbReference>
<feature type="domain" description="INTS6/SAGE1/DDX26B/CT45 C-terminal" evidence="2">
    <location>
        <begin position="84"/>
        <end position="143"/>
    </location>
</feature>
<reference evidence="4" key="1">
    <citation type="submission" date="2025-08" db="UniProtKB">
        <authorList>
            <consortium name="RefSeq"/>
        </authorList>
    </citation>
    <scope>IDENTIFICATION</scope>
    <source>
        <tissue evidence="4">Kidney</tissue>
    </source>
</reference>
<dbReference type="FunCoup" id="A0A1S3FC85">
    <property type="interactions" value="12"/>
</dbReference>
<feature type="compositionally biased region" description="Basic and acidic residues" evidence="1">
    <location>
        <begin position="10"/>
        <end position="20"/>
    </location>
</feature>